<comment type="function">
    <text evidence="5">Catalyzes the oxidation of either pyridoxine 5'-phosphate (PNP) or pyridoxamine 5'-phosphate (PMP) into pyridoxal 5'-phosphate (PLP).</text>
</comment>
<feature type="binding site" evidence="5">
    <location>
        <position position="132"/>
    </location>
    <ligand>
        <name>substrate</name>
    </ligand>
</feature>
<evidence type="ECO:0000259" key="6">
    <source>
        <dbReference type="Pfam" id="PF01243"/>
    </source>
</evidence>
<dbReference type="EMBL" id="JBAPLU010000016">
    <property type="protein sequence ID" value="MEI4273022.1"/>
    <property type="molecule type" value="Genomic_DNA"/>
</dbReference>
<dbReference type="InterPro" id="IPR019576">
    <property type="entry name" value="Pyridoxamine_oxidase_dimer_C"/>
</dbReference>
<sequence>MPDPTVPDLTTMRRDYDQGSFSEDTLAATWLAQFRRWFDDAVAAELPEPNAMVLATADPDGAPDARVVLLKGLSEDGFVFVTNGASAKGAQLALDDRVALVFPWHALQRQVRVVGTAERLDDATSDAHWDPRPRGAQLAAAATVQSSVVDGREELVRAFRELDEQTEGALPRPASWAAYRVTPQRVEFWQGGHDRLHDRLRFERDDAEGGSWVVRRLAP</sequence>
<evidence type="ECO:0000259" key="7">
    <source>
        <dbReference type="Pfam" id="PF10590"/>
    </source>
</evidence>
<evidence type="ECO:0000256" key="4">
    <source>
        <dbReference type="ARBA" id="ARBA00023002"/>
    </source>
</evidence>
<dbReference type="PIRSF" id="PIRSF000190">
    <property type="entry name" value="Pyd_amn-ph_oxd"/>
    <property type="match status" value="1"/>
</dbReference>
<feature type="binding site" evidence="5">
    <location>
        <position position="88"/>
    </location>
    <ligand>
        <name>FMN</name>
        <dbReference type="ChEBI" id="CHEBI:58210"/>
    </ligand>
</feature>
<dbReference type="PROSITE" id="PS01064">
    <property type="entry name" value="PYRIDOX_OXIDASE"/>
    <property type="match status" value="1"/>
</dbReference>
<comment type="caution">
    <text evidence="8">The sequence shown here is derived from an EMBL/GenBank/DDBJ whole genome shotgun (WGS) entry which is preliminary data.</text>
</comment>
<dbReference type="Proteomes" id="UP001361570">
    <property type="component" value="Unassembled WGS sequence"/>
</dbReference>
<evidence type="ECO:0000256" key="1">
    <source>
        <dbReference type="ARBA" id="ARBA00007301"/>
    </source>
</evidence>
<feature type="binding site" evidence="5">
    <location>
        <begin position="145"/>
        <end position="146"/>
    </location>
    <ligand>
        <name>FMN</name>
        <dbReference type="ChEBI" id="CHEBI:58210"/>
    </ligand>
</feature>
<dbReference type="EC" id="1.4.3.5" evidence="5"/>
<dbReference type="NCBIfam" id="TIGR00558">
    <property type="entry name" value="pdxH"/>
    <property type="match status" value="1"/>
</dbReference>
<dbReference type="NCBIfam" id="NF004231">
    <property type="entry name" value="PRK05679.1"/>
    <property type="match status" value="1"/>
</dbReference>
<evidence type="ECO:0000256" key="3">
    <source>
        <dbReference type="ARBA" id="ARBA00022643"/>
    </source>
</evidence>
<dbReference type="GO" id="GO:0004733">
    <property type="term" value="F:pyridoxamine phosphate oxidase activity"/>
    <property type="evidence" value="ECO:0007669"/>
    <property type="project" value="UniProtKB-EC"/>
</dbReference>
<dbReference type="PANTHER" id="PTHR10851">
    <property type="entry name" value="PYRIDOXINE-5-PHOSPHATE OXIDASE"/>
    <property type="match status" value="1"/>
</dbReference>
<dbReference type="Pfam" id="PF01243">
    <property type="entry name" value="PNPOx_N"/>
    <property type="match status" value="1"/>
</dbReference>
<dbReference type="PANTHER" id="PTHR10851:SF0">
    <property type="entry name" value="PYRIDOXINE-5'-PHOSPHATE OXIDASE"/>
    <property type="match status" value="1"/>
</dbReference>
<keyword evidence="3 5" id="KW-0288">FMN</keyword>
<comment type="catalytic activity">
    <reaction evidence="5">
        <text>pyridoxamine 5'-phosphate + O2 + H2O = pyridoxal 5'-phosphate + H2O2 + NH4(+)</text>
        <dbReference type="Rhea" id="RHEA:15817"/>
        <dbReference type="ChEBI" id="CHEBI:15377"/>
        <dbReference type="ChEBI" id="CHEBI:15379"/>
        <dbReference type="ChEBI" id="CHEBI:16240"/>
        <dbReference type="ChEBI" id="CHEBI:28938"/>
        <dbReference type="ChEBI" id="CHEBI:58451"/>
        <dbReference type="ChEBI" id="CHEBI:597326"/>
        <dbReference type="EC" id="1.4.3.5"/>
    </reaction>
</comment>
<keyword evidence="9" id="KW-1185">Reference proteome</keyword>
<dbReference type="RefSeq" id="WP_336405147.1">
    <property type="nucleotide sequence ID" value="NZ_JBAPLU010000016.1"/>
</dbReference>
<dbReference type="InterPro" id="IPR012349">
    <property type="entry name" value="Split_barrel_FMN-bd"/>
</dbReference>
<dbReference type="InterPro" id="IPR019740">
    <property type="entry name" value="Pyridox_Oxase_CS"/>
</dbReference>
<gene>
    <name evidence="5 8" type="primary">pdxH</name>
    <name evidence="8" type="ORF">TEK04_14940</name>
</gene>
<name>A0ABU8DVZ2_9ACTN</name>
<comment type="cofactor">
    <cofactor evidence="5">
        <name>FMN</name>
        <dbReference type="ChEBI" id="CHEBI:58210"/>
    </cofactor>
    <text evidence="5">Binds 1 FMN per subunit.</text>
</comment>
<feature type="binding site" evidence="5">
    <location>
        <position position="71"/>
    </location>
    <ligand>
        <name>substrate</name>
    </ligand>
</feature>
<comment type="subunit">
    <text evidence="5">Homodimer.</text>
</comment>
<feature type="binding site" evidence="5">
    <location>
        <begin position="195"/>
        <end position="197"/>
    </location>
    <ligand>
        <name>substrate</name>
    </ligand>
</feature>
<dbReference type="Pfam" id="PF10590">
    <property type="entry name" value="PNP_phzG_C"/>
    <property type="match status" value="1"/>
</dbReference>
<dbReference type="Gene3D" id="2.30.110.10">
    <property type="entry name" value="Electron Transport, Fmn-binding Protein, Chain A"/>
    <property type="match status" value="1"/>
</dbReference>
<evidence type="ECO:0000313" key="9">
    <source>
        <dbReference type="Proteomes" id="UP001361570"/>
    </source>
</evidence>
<comment type="pathway">
    <text evidence="5">Cofactor metabolism; pyridoxal 5'-phosphate salvage; pyridoxal 5'-phosphate from pyridoxine 5'-phosphate: step 1/1.</text>
</comment>
<keyword evidence="4 5" id="KW-0560">Oxidoreductase</keyword>
<evidence type="ECO:0000256" key="2">
    <source>
        <dbReference type="ARBA" id="ARBA00022630"/>
    </source>
</evidence>
<keyword evidence="5" id="KW-0664">Pyridoxine biosynthesis</keyword>
<dbReference type="SUPFAM" id="SSF50475">
    <property type="entry name" value="FMN-binding split barrel"/>
    <property type="match status" value="1"/>
</dbReference>
<accession>A0ABU8DVZ2</accession>
<keyword evidence="2 5" id="KW-0285">Flavoprotein</keyword>
<dbReference type="HAMAP" id="MF_01629">
    <property type="entry name" value="PdxH"/>
    <property type="match status" value="1"/>
</dbReference>
<feature type="binding site" evidence="5">
    <location>
        <begin position="66"/>
        <end position="71"/>
    </location>
    <ligand>
        <name>FMN</name>
        <dbReference type="ChEBI" id="CHEBI:58210"/>
    </ligand>
</feature>
<proteinExistence type="inferred from homology"/>
<feature type="domain" description="Pyridoxamine 5'-phosphate oxidase N-terminal" evidence="6">
    <location>
        <begin position="38"/>
        <end position="162"/>
    </location>
</feature>
<dbReference type="InterPro" id="IPR000659">
    <property type="entry name" value="Pyridox_Oxase"/>
</dbReference>
<comment type="pathway">
    <text evidence="5">Cofactor metabolism; pyridoxal 5'-phosphate salvage; pyridoxal 5'-phosphate from pyridoxamine 5'-phosphate: step 1/1.</text>
</comment>
<feature type="domain" description="Pyridoxine 5'-phosphate oxidase dimerisation C-terminal" evidence="7">
    <location>
        <begin position="176"/>
        <end position="219"/>
    </location>
</feature>
<feature type="binding site" evidence="5">
    <location>
        <position position="199"/>
    </location>
    <ligand>
        <name>FMN</name>
        <dbReference type="ChEBI" id="CHEBI:58210"/>
    </ligand>
</feature>
<comment type="caution">
    <text evidence="5">Lacks conserved residue(s) required for the propagation of feature annotation.</text>
</comment>
<evidence type="ECO:0000256" key="5">
    <source>
        <dbReference type="HAMAP-Rule" id="MF_01629"/>
    </source>
</evidence>
<reference evidence="8 9" key="1">
    <citation type="submission" date="2024-03" db="EMBL/GenBank/DDBJ databases">
        <title>Draft genome sequence of Klenkia sp. LSe6-5.</title>
        <authorList>
            <person name="Duangmal K."/>
            <person name="Chantavorakit T."/>
        </authorList>
    </citation>
    <scope>NUCLEOTIDE SEQUENCE [LARGE SCALE GENOMIC DNA]</scope>
    <source>
        <strain evidence="8 9">LSe6-5</strain>
    </source>
</reference>
<feature type="binding site" evidence="5">
    <location>
        <position position="189"/>
    </location>
    <ligand>
        <name>FMN</name>
        <dbReference type="ChEBI" id="CHEBI:58210"/>
    </ligand>
</feature>
<comment type="catalytic activity">
    <reaction evidence="5">
        <text>pyridoxine 5'-phosphate + O2 = pyridoxal 5'-phosphate + H2O2</text>
        <dbReference type="Rhea" id="RHEA:15149"/>
        <dbReference type="ChEBI" id="CHEBI:15379"/>
        <dbReference type="ChEBI" id="CHEBI:16240"/>
        <dbReference type="ChEBI" id="CHEBI:58589"/>
        <dbReference type="ChEBI" id="CHEBI:597326"/>
        <dbReference type="EC" id="1.4.3.5"/>
    </reaction>
</comment>
<protein>
    <recommendedName>
        <fullName evidence="5">Pyridoxine/pyridoxamine 5'-phosphate oxidase</fullName>
        <ecNumber evidence="5">1.4.3.5</ecNumber>
    </recommendedName>
    <alternativeName>
        <fullName evidence="5">PNP/PMP oxidase</fullName>
        <shortName evidence="5">PNPOx</shortName>
    </alternativeName>
    <alternativeName>
        <fullName evidence="5">Pyridoxal 5'-phosphate synthase</fullName>
    </alternativeName>
</protein>
<comment type="similarity">
    <text evidence="1 5">Belongs to the pyridoxamine 5'-phosphate oxidase family.</text>
</comment>
<organism evidence="8 9">
    <name type="scientific">Klenkia sesuvii</name>
    <dbReference type="NCBI Taxonomy" id="3103137"/>
    <lineage>
        <taxon>Bacteria</taxon>
        <taxon>Bacillati</taxon>
        <taxon>Actinomycetota</taxon>
        <taxon>Actinomycetes</taxon>
        <taxon>Geodermatophilales</taxon>
        <taxon>Geodermatophilaceae</taxon>
        <taxon>Klenkia</taxon>
    </lineage>
</organism>
<feature type="binding site" evidence="5">
    <location>
        <position position="110"/>
    </location>
    <ligand>
        <name>FMN</name>
        <dbReference type="ChEBI" id="CHEBI:58210"/>
    </ligand>
</feature>
<dbReference type="InterPro" id="IPR011576">
    <property type="entry name" value="Pyridox_Oxase_N"/>
</dbReference>
<evidence type="ECO:0000313" key="8">
    <source>
        <dbReference type="EMBL" id="MEI4273022.1"/>
    </source>
</evidence>